<dbReference type="InterPro" id="IPR044068">
    <property type="entry name" value="CB"/>
</dbReference>
<evidence type="ECO:0000313" key="9">
    <source>
        <dbReference type="Proteomes" id="UP000199459"/>
    </source>
</evidence>
<dbReference type="GO" id="GO:0006310">
    <property type="term" value="P:DNA recombination"/>
    <property type="evidence" value="ECO:0007669"/>
    <property type="project" value="UniProtKB-KW"/>
</dbReference>
<accession>A0A1H8B5E0</accession>
<dbReference type="Pfam" id="PF13356">
    <property type="entry name" value="Arm-DNA-bind_3"/>
    <property type="match status" value="1"/>
</dbReference>
<reference evidence="8 9" key="1">
    <citation type="submission" date="2016-10" db="EMBL/GenBank/DDBJ databases">
        <authorList>
            <person name="de Groot N.N."/>
        </authorList>
    </citation>
    <scope>NUCLEOTIDE SEQUENCE [LARGE SCALE GENOMIC DNA]</scope>
    <source>
        <strain evidence="8 9">Nm22</strain>
    </source>
</reference>
<dbReference type="Gene3D" id="1.10.443.10">
    <property type="entry name" value="Intergrase catalytic core"/>
    <property type="match status" value="1"/>
</dbReference>
<keyword evidence="2" id="KW-0229">DNA integration</keyword>
<dbReference type="EMBL" id="FOCP01000002">
    <property type="protein sequence ID" value="SEM77509.1"/>
    <property type="molecule type" value="Genomic_DNA"/>
</dbReference>
<dbReference type="InterPro" id="IPR050808">
    <property type="entry name" value="Phage_Integrase"/>
</dbReference>
<dbReference type="GO" id="GO:0003677">
    <property type="term" value="F:DNA binding"/>
    <property type="evidence" value="ECO:0007669"/>
    <property type="project" value="UniProtKB-UniRule"/>
</dbReference>
<dbReference type="SUPFAM" id="SSF56349">
    <property type="entry name" value="DNA breaking-rejoining enzymes"/>
    <property type="match status" value="1"/>
</dbReference>
<evidence type="ECO:0000256" key="5">
    <source>
        <dbReference type="PROSITE-ProRule" id="PRU01248"/>
    </source>
</evidence>
<dbReference type="InterPro" id="IPR010998">
    <property type="entry name" value="Integrase_recombinase_N"/>
</dbReference>
<dbReference type="AlphaFoldDB" id="A0A1H8B5E0"/>
<dbReference type="Gene3D" id="1.10.150.130">
    <property type="match status" value="1"/>
</dbReference>
<dbReference type="InterPro" id="IPR013762">
    <property type="entry name" value="Integrase-like_cat_sf"/>
</dbReference>
<evidence type="ECO:0000313" key="8">
    <source>
        <dbReference type="EMBL" id="SEM77509.1"/>
    </source>
</evidence>
<evidence type="ECO:0000256" key="1">
    <source>
        <dbReference type="ARBA" id="ARBA00008857"/>
    </source>
</evidence>
<evidence type="ECO:0000259" key="7">
    <source>
        <dbReference type="PROSITE" id="PS51900"/>
    </source>
</evidence>
<dbReference type="PANTHER" id="PTHR30629">
    <property type="entry name" value="PROPHAGE INTEGRASE"/>
    <property type="match status" value="1"/>
</dbReference>
<dbReference type="InterPro" id="IPR011010">
    <property type="entry name" value="DNA_brk_join_enz"/>
</dbReference>
<dbReference type="InterPro" id="IPR038488">
    <property type="entry name" value="Integrase_DNA-bd_sf"/>
</dbReference>
<proteinExistence type="inferred from homology"/>
<evidence type="ECO:0008006" key="10">
    <source>
        <dbReference type="Google" id="ProtNLM"/>
    </source>
</evidence>
<dbReference type="PROSITE" id="PS51898">
    <property type="entry name" value="TYR_RECOMBINASE"/>
    <property type="match status" value="1"/>
</dbReference>
<gene>
    <name evidence="8" type="ORF">SAMN05216325_10288</name>
</gene>
<feature type="domain" description="Core-binding (CB)" evidence="7">
    <location>
        <begin position="116"/>
        <end position="210"/>
    </location>
</feature>
<evidence type="ECO:0000256" key="3">
    <source>
        <dbReference type="ARBA" id="ARBA00023125"/>
    </source>
</evidence>
<keyword evidence="3 5" id="KW-0238">DNA-binding</keyword>
<dbReference type="PANTHER" id="PTHR30629:SF6">
    <property type="entry name" value="PROPHAGE INTEGRASE INTA-RELATED"/>
    <property type="match status" value="1"/>
</dbReference>
<evidence type="ECO:0000259" key="6">
    <source>
        <dbReference type="PROSITE" id="PS51898"/>
    </source>
</evidence>
<dbReference type="Pfam" id="PF00589">
    <property type="entry name" value="Phage_integrase"/>
    <property type="match status" value="1"/>
</dbReference>
<dbReference type="GO" id="GO:0015074">
    <property type="term" value="P:DNA integration"/>
    <property type="evidence" value="ECO:0007669"/>
    <property type="project" value="UniProtKB-KW"/>
</dbReference>
<dbReference type="InterPro" id="IPR025166">
    <property type="entry name" value="Integrase_DNA_bind_dom"/>
</dbReference>
<dbReference type="Proteomes" id="UP000199459">
    <property type="component" value="Unassembled WGS sequence"/>
</dbReference>
<name>A0A1H8B5E0_9PROT</name>
<protein>
    <recommendedName>
        <fullName evidence="10">Site-specific recombinase XerD</fullName>
    </recommendedName>
</protein>
<evidence type="ECO:0000256" key="4">
    <source>
        <dbReference type="ARBA" id="ARBA00023172"/>
    </source>
</evidence>
<dbReference type="Gene3D" id="3.30.160.390">
    <property type="entry name" value="Integrase, DNA-binding domain"/>
    <property type="match status" value="1"/>
</dbReference>
<dbReference type="RefSeq" id="WP_090627410.1">
    <property type="nucleotide sequence ID" value="NZ_FOCP01000002.1"/>
</dbReference>
<keyword evidence="4" id="KW-0233">DNA recombination</keyword>
<sequence>MAKIKLTTGRIASFQCAEGKKQDFLWCSEVKGLAVRATASSDTKRYIYQSRLNGKTIRLTIGKVEVWSIPEAKTEARRLQILIDQGNDPREVKKEKAEKDEAAKLARVQEETRERLTFGEAWNEYLKARKAKWSESHYKDHMKMIRAAGDPYKRIDKLTIPGLLTPFLDMPLRDISKELLTTWADKESQQRPTQARLALRLLRAFFNWCSEHDLYSHIVQTNPTSNKAIRETLGKTMAKNDVLQREQLPAWFSAVRQLQNPVISAYLQTVLLTGARREEILQIKWEDIDFQWNSMTIRDKVDGLRVIPLTPYVSHCLASLPRRNQWVFSSPASASGRLSEPAAGHSKACAIAGIELTIHGLRRSFASLCEWVEMPAGIAAQIQGHKPQGVREKSYIRRPLDLLRKWHIKIEDWILEQAGIEFTPTKTNTGLRAII</sequence>
<dbReference type="PROSITE" id="PS51900">
    <property type="entry name" value="CB"/>
    <property type="match status" value="1"/>
</dbReference>
<organism evidence="8 9">
    <name type="scientific">Nitrosomonas marina</name>
    <dbReference type="NCBI Taxonomy" id="917"/>
    <lineage>
        <taxon>Bacteria</taxon>
        <taxon>Pseudomonadati</taxon>
        <taxon>Pseudomonadota</taxon>
        <taxon>Betaproteobacteria</taxon>
        <taxon>Nitrosomonadales</taxon>
        <taxon>Nitrosomonadaceae</taxon>
        <taxon>Nitrosomonas</taxon>
    </lineage>
</organism>
<feature type="domain" description="Tyr recombinase" evidence="6">
    <location>
        <begin position="238"/>
        <end position="408"/>
    </location>
</feature>
<evidence type="ECO:0000256" key="2">
    <source>
        <dbReference type="ARBA" id="ARBA00022908"/>
    </source>
</evidence>
<comment type="similarity">
    <text evidence="1">Belongs to the 'phage' integrase family.</text>
</comment>
<dbReference type="OrthoDB" id="8556969at2"/>
<dbReference type="InterPro" id="IPR002104">
    <property type="entry name" value="Integrase_catalytic"/>
</dbReference>